<keyword evidence="2" id="KW-1185">Reference proteome</keyword>
<protein>
    <submittedName>
        <fullName evidence="1">Uncharacterized protein</fullName>
    </submittedName>
</protein>
<accession>A0ACC5UHE1</accession>
<sequence length="167" mass="19148">MKLKALYHSHTVMANYPELESYLRKRLESEFQQGKVDFRHVRNVVSSPRLESYTVRCFSHPGLKMAGDSYLSLHTMVADGYRKTYALSMADWLEISDAVEKVDWCEPFDEAVMSIQVWPFQPRELGRFAMSVAVALSFSPAELMVDSRTSIAVDELMSEWGYYADGL</sequence>
<evidence type="ECO:0000313" key="1">
    <source>
        <dbReference type="EMBL" id="MBV4513795.1"/>
    </source>
</evidence>
<gene>
    <name evidence="1" type="ORF">HU758_001040</name>
</gene>
<comment type="caution">
    <text evidence="1">The sequence shown here is derived from an EMBL/GenBank/DDBJ whole genome shotgun (WGS) entry which is preliminary data.</text>
</comment>
<proteinExistence type="predicted"/>
<dbReference type="EMBL" id="JABWSB020000001">
    <property type="protein sequence ID" value="MBV4513795.1"/>
    <property type="molecule type" value="Genomic_DNA"/>
</dbReference>
<organism evidence="1 2">
    <name type="scientific">Pseudomonas kurunegalensis</name>
    <dbReference type="NCBI Taxonomy" id="485880"/>
    <lineage>
        <taxon>Bacteria</taxon>
        <taxon>Pseudomonadati</taxon>
        <taxon>Pseudomonadota</taxon>
        <taxon>Gammaproteobacteria</taxon>
        <taxon>Pseudomonadales</taxon>
        <taxon>Pseudomonadaceae</taxon>
        <taxon>Pseudomonas</taxon>
    </lineage>
</organism>
<reference evidence="1 2" key="1">
    <citation type="journal article" date="2020" name="Microorganisms">
        <title>Reliable Identification of Environmental Pseudomonas Isolates Using the rpoD Gene.</title>
        <authorList>
            <consortium name="The Broad Institute Genome Sequencing Platform"/>
            <person name="Girard L."/>
            <person name="Lood C."/>
            <person name="Rokni-Zadeh H."/>
            <person name="van Noort V."/>
            <person name="Lavigne R."/>
            <person name="De Mot R."/>
        </authorList>
    </citation>
    <scope>NUCLEOTIDE SEQUENCE [LARGE SCALE GENOMIC DNA]</scope>
    <source>
        <strain evidence="1 2">RW1P2</strain>
    </source>
</reference>
<name>A0ACC5UHE1_9PSED</name>
<evidence type="ECO:0000313" key="2">
    <source>
        <dbReference type="Proteomes" id="UP000624243"/>
    </source>
</evidence>
<dbReference type="Proteomes" id="UP000624243">
    <property type="component" value="Unassembled WGS sequence"/>
</dbReference>